<dbReference type="RefSeq" id="WP_377353202.1">
    <property type="nucleotide sequence ID" value="NZ_JBHTLQ010000013.1"/>
</dbReference>
<evidence type="ECO:0000256" key="1">
    <source>
        <dbReference type="SAM" id="Phobius"/>
    </source>
</evidence>
<sequence length="130" mass="14008">MGGQAGWGELFFSAEGRLARAPFLIAAAILTGLVALYEAGTPVTLHWLTGWFVYPAAIYCGACVLSKRLHDRGRTGWLAALVLFAIVAVWPQPLGFFDFLCSIAIIWAVVELGVMPGEQGANRFGINPIK</sequence>
<dbReference type="Proteomes" id="UP001597216">
    <property type="component" value="Unassembled WGS sequence"/>
</dbReference>
<protein>
    <submittedName>
        <fullName evidence="2">DUF805 domain-containing protein</fullName>
    </submittedName>
</protein>
<keyword evidence="1" id="KW-0472">Membrane</keyword>
<evidence type="ECO:0000313" key="3">
    <source>
        <dbReference type="Proteomes" id="UP001597216"/>
    </source>
</evidence>
<keyword evidence="1" id="KW-0812">Transmembrane</keyword>
<comment type="caution">
    <text evidence="2">The sequence shown here is derived from an EMBL/GenBank/DDBJ whole genome shotgun (WGS) entry which is preliminary data.</text>
</comment>
<organism evidence="2 3">
    <name type="scientific">Phenylobacterium conjunctum</name>
    <dbReference type="NCBI Taxonomy" id="1298959"/>
    <lineage>
        <taxon>Bacteria</taxon>
        <taxon>Pseudomonadati</taxon>
        <taxon>Pseudomonadota</taxon>
        <taxon>Alphaproteobacteria</taxon>
        <taxon>Caulobacterales</taxon>
        <taxon>Caulobacteraceae</taxon>
        <taxon>Phenylobacterium</taxon>
    </lineage>
</organism>
<gene>
    <name evidence="2" type="ORF">ACFQ27_08010</name>
</gene>
<dbReference type="EMBL" id="JBHTLQ010000013">
    <property type="protein sequence ID" value="MFD1190520.1"/>
    <property type="molecule type" value="Genomic_DNA"/>
</dbReference>
<dbReference type="PANTHER" id="PTHR34980:SF3">
    <property type="entry name" value="BLR8105 PROTEIN"/>
    <property type="match status" value="1"/>
</dbReference>
<feature type="transmembrane region" description="Helical" evidence="1">
    <location>
        <begin position="77"/>
        <end position="110"/>
    </location>
</feature>
<feature type="transmembrane region" description="Helical" evidence="1">
    <location>
        <begin position="21"/>
        <end position="39"/>
    </location>
</feature>
<accession>A0ABW3T4B8</accession>
<reference evidence="3" key="1">
    <citation type="journal article" date="2019" name="Int. J. Syst. Evol. Microbiol.">
        <title>The Global Catalogue of Microorganisms (GCM) 10K type strain sequencing project: providing services to taxonomists for standard genome sequencing and annotation.</title>
        <authorList>
            <consortium name="The Broad Institute Genomics Platform"/>
            <consortium name="The Broad Institute Genome Sequencing Center for Infectious Disease"/>
            <person name="Wu L."/>
            <person name="Ma J."/>
        </authorList>
    </citation>
    <scope>NUCLEOTIDE SEQUENCE [LARGE SCALE GENOMIC DNA]</scope>
    <source>
        <strain evidence="3">CCUG 55074</strain>
    </source>
</reference>
<feature type="transmembrane region" description="Helical" evidence="1">
    <location>
        <begin position="45"/>
        <end position="65"/>
    </location>
</feature>
<keyword evidence="1" id="KW-1133">Transmembrane helix</keyword>
<proteinExistence type="predicted"/>
<dbReference type="PANTHER" id="PTHR34980">
    <property type="entry name" value="INNER MEMBRANE PROTEIN-RELATED-RELATED"/>
    <property type="match status" value="1"/>
</dbReference>
<keyword evidence="3" id="KW-1185">Reference proteome</keyword>
<dbReference type="InterPro" id="IPR008523">
    <property type="entry name" value="DUF805"/>
</dbReference>
<dbReference type="Pfam" id="PF05656">
    <property type="entry name" value="DUF805"/>
    <property type="match status" value="1"/>
</dbReference>
<name>A0ABW3T4B8_9CAUL</name>
<evidence type="ECO:0000313" key="2">
    <source>
        <dbReference type="EMBL" id="MFD1190520.1"/>
    </source>
</evidence>